<accession>A0ACB9TET1</accession>
<keyword evidence="2" id="KW-1185">Reference proteome</keyword>
<protein>
    <submittedName>
        <fullName evidence="1">Phosphatidylinositol-glycan biosynthesis class f protein-related</fullName>
    </submittedName>
</protein>
<proteinExistence type="predicted"/>
<dbReference type="EMBL" id="CM043017">
    <property type="protein sequence ID" value="KAI4465300.1"/>
    <property type="molecule type" value="Genomic_DNA"/>
</dbReference>
<dbReference type="Proteomes" id="UP001056778">
    <property type="component" value="Chromosome 3"/>
</dbReference>
<evidence type="ECO:0000313" key="2">
    <source>
        <dbReference type="Proteomes" id="UP001056778"/>
    </source>
</evidence>
<name>A0ACB9TET1_HOLOL</name>
<organism evidence="1 2">
    <name type="scientific">Holotrichia oblita</name>
    <name type="common">Chafer beetle</name>
    <dbReference type="NCBI Taxonomy" id="644536"/>
    <lineage>
        <taxon>Eukaryota</taxon>
        <taxon>Metazoa</taxon>
        <taxon>Ecdysozoa</taxon>
        <taxon>Arthropoda</taxon>
        <taxon>Hexapoda</taxon>
        <taxon>Insecta</taxon>
        <taxon>Pterygota</taxon>
        <taxon>Neoptera</taxon>
        <taxon>Endopterygota</taxon>
        <taxon>Coleoptera</taxon>
        <taxon>Polyphaga</taxon>
        <taxon>Scarabaeiformia</taxon>
        <taxon>Scarabaeidae</taxon>
        <taxon>Melolonthinae</taxon>
        <taxon>Holotrichia</taxon>
    </lineage>
</organism>
<reference evidence="1" key="1">
    <citation type="submission" date="2022-04" db="EMBL/GenBank/DDBJ databases">
        <title>Chromosome-scale genome assembly of Holotrichia oblita Faldermann.</title>
        <authorList>
            <person name="Rongchong L."/>
        </authorList>
    </citation>
    <scope>NUCLEOTIDE SEQUENCE</scope>
    <source>
        <strain evidence="1">81SQS9</strain>
    </source>
</reference>
<comment type="caution">
    <text evidence="1">The sequence shown here is derived from an EMBL/GenBank/DDBJ whole genome shotgun (WGS) entry which is preliminary data.</text>
</comment>
<evidence type="ECO:0000313" key="1">
    <source>
        <dbReference type="EMBL" id="KAI4465300.1"/>
    </source>
</evidence>
<sequence length="373" mass="42013">MLKQKGALPLKEKIDLINIYEKEKKNERNDGVRMFISVRKENFYMKNEVESIENVVVESVILPKMGLYSEKSKVRLDGKTAIITGCNTGIGKETAMDLYKRGATVIMACRNTEKAEEAANDIINSTKEIQNHGKIIVVELNLSSLASVRECSDKILQKHERIDLLINNAGVMTCPYGKTEDGFETQIGTNHLGHFLFTLLLLPRIIQSSPARIVNVSSMAHRGYIDFDDLNWDKRSYSAAGAYQQSKLANILFTKELNRRLKEANIEGVTVYTLHPGAINTDLQRHIGATYGKTISWMINSAGKCFFKTPLEGAQTTIYCAIDEKAGKESGLYYSECKPTRPSDKAEDMTTAKRLWDVSYDLVKLQDYDPFKN</sequence>
<gene>
    <name evidence="1" type="ORF">MML48_3g00014867</name>
</gene>